<dbReference type="EMBL" id="CP136336">
    <property type="protein sequence ID" value="WOB06216.1"/>
    <property type="molecule type" value="Genomic_DNA"/>
</dbReference>
<keyword evidence="2 8" id="KW-0645">Protease</keyword>
<proteinExistence type="inferred from homology"/>
<dbReference type="RefSeq" id="WP_316698576.1">
    <property type="nucleotide sequence ID" value="NZ_CP136336.1"/>
</dbReference>
<dbReference type="PANTHER" id="PTHR13604:SF0">
    <property type="entry name" value="ABASIC SITE PROCESSING PROTEIN HMCES"/>
    <property type="match status" value="1"/>
</dbReference>
<gene>
    <name evidence="10" type="ORF">RXV79_14915</name>
</gene>
<keyword evidence="3" id="KW-0227">DNA damage</keyword>
<evidence type="ECO:0000256" key="2">
    <source>
        <dbReference type="ARBA" id="ARBA00022670"/>
    </source>
</evidence>
<dbReference type="Proteomes" id="UP001303946">
    <property type="component" value="Chromosome"/>
</dbReference>
<keyword evidence="4 8" id="KW-0378">Hydrolase</keyword>
<evidence type="ECO:0000256" key="9">
    <source>
        <dbReference type="SAM" id="MobiDB-lite"/>
    </source>
</evidence>
<dbReference type="PANTHER" id="PTHR13604">
    <property type="entry name" value="DC12-RELATED"/>
    <property type="match status" value="1"/>
</dbReference>
<keyword evidence="6" id="KW-0238">DNA-binding</keyword>
<dbReference type="Gene3D" id="3.90.1680.10">
    <property type="entry name" value="SOS response associated peptidase-like"/>
    <property type="match status" value="1"/>
</dbReference>
<evidence type="ECO:0000313" key="11">
    <source>
        <dbReference type="Proteomes" id="UP001303946"/>
    </source>
</evidence>
<sequence>MRWRRHLDVGLQDLTPGAIAHNARRETVATLKSFKPAWSKAQRCIIPAEAIYEPRYCGTVEKPGKSVRYRISQPGDVPLGIAGIYQRWTEPRGDKSFFTFTMLTVNADGHPFMQDYHKPGDEKRMVVILDPKDYMAWLTCPIDDAPKFFRQWMGALVGEPAPPARGVKTAPPPPPQQELF</sequence>
<evidence type="ECO:0000256" key="7">
    <source>
        <dbReference type="ARBA" id="ARBA00023239"/>
    </source>
</evidence>
<keyword evidence="5" id="KW-0190">Covalent protein-DNA linkage</keyword>
<feature type="region of interest" description="Disordered" evidence="9">
    <location>
        <begin position="161"/>
        <end position="180"/>
    </location>
</feature>
<comment type="similarity">
    <text evidence="1 8">Belongs to the SOS response-associated peptidase family.</text>
</comment>
<accession>A0ABZ0CNX5</accession>
<protein>
    <recommendedName>
        <fullName evidence="8">Abasic site processing protein</fullName>
        <ecNumber evidence="8">3.4.-.-</ecNumber>
    </recommendedName>
</protein>
<evidence type="ECO:0000256" key="3">
    <source>
        <dbReference type="ARBA" id="ARBA00022763"/>
    </source>
</evidence>
<organism evidence="10 11">
    <name type="scientific">Piscinibacter gummiphilus</name>
    <dbReference type="NCBI Taxonomy" id="946333"/>
    <lineage>
        <taxon>Bacteria</taxon>
        <taxon>Pseudomonadati</taxon>
        <taxon>Pseudomonadota</taxon>
        <taxon>Betaproteobacteria</taxon>
        <taxon>Burkholderiales</taxon>
        <taxon>Sphaerotilaceae</taxon>
        <taxon>Piscinibacter</taxon>
    </lineage>
</organism>
<evidence type="ECO:0000256" key="1">
    <source>
        <dbReference type="ARBA" id="ARBA00008136"/>
    </source>
</evidence>
<dbReference type="InterPro" id="IPR036590">
    <property type="entry name" value="SRAP-like"/>
</dbReference>
<reference evidence="10 11" key="1">
    <citation type="submission" date="2023-10" db="EMBL/GenBank/DDBJ databases">
        <title>Bacteria for the degradation of biodegradable plastic PBAT(Polybutylene adipate terephthalate).</title>
        <authorList>
            <person name="Weon H.-Y."/>
            <person name="Yeon J."/>
        </authorList>
    </citation>
    <scope>NUCLEOTIDE SEQUENCE [LARGE SCALE GENOMIC DNA]</scope>
    <source>
        <strain evidence="10 11">SBD 7-3</strain>
    </source>
</reference>
<keyword evidence="11" id="KW-1185">Reference proteome</keyword>
<dbReference type="InterPro" id="IPR003738">
    <property type="entry name" value="SRAP"/>
</dbReference>
<evidence type="ECO:0000256" key="8">
    <source>
        <dbReference type="RuleBase" id="RU364100"/>
    </source>
</evidence>
<name>A0ABZ0CNX5_9BURK</name>
<evidence type="ECO:0000256" key="6">
    <source>
        <dbReference type="ARBA" id="ARBA00023125"/>
    </source>
</evidence>
<dbReference type="EC" id="3.4.-.-" evidence="8"/>
<keyword evidence="7" id="KW-0456">Lyase</keyword>
<dbReference type="Pfam" id="PF02586">
    <property type="entry name" value="SRAP"/>
    <property type="match status" value="1"/>
</dbReference>
<evidence type="ECO:0000256" key="4">
    <source>
        <dbReference type="ARBA" id="ARBA00022801"/>
    </source>
</evidence>
<evidence type="ECO:0000313" key="10">
    <source>
        <dbReference type="EMBL" id="WOB06216.1"/>
    </source>
</evidence>
<evidence type="ECO:0000256" key="5">
    <source>
        <dbReference type="ARBA" id="ARBA00023124"/>
    </source>
</evidence>
<dbReference type="SUPFAM" id="SSF143081">
    <property type="entry name" value="BB1717-like"/>
    <property type="match status" value="1"/>
</dbReference>
<feature type="compositionally biased region" description="Pro residues" evidence="9">
    <location>
        <begin position="170"/>
        <end position="180"/>
    </location>
</feature>